<sequence>MSKYNNRWKCEEIIAAHVLQSVARCINVFGHCVSDRKFVVERIGEVAQSFRREEDSAADFNISRVASKARSAPNFVSDAFASKWITGSEENRRIYRDLRNRVVESIKLAWPDLEPYLQQAGWFDERKWPQDQVNVMIDLRNLVGSHGCEYGWIYLAQHMEAKAAEIGLERRKYSGEAVEDNYLANKLDYDIFSPLDPDRFKPDARRKEIDLNMPQDKWDPVTIGRKPDFCPNTSSSATAAGSNSSTETGPYFGEWHDPSGENYDYN</sequence>
<gene>
    <name evidence="2" type="ORF">HYFRA_00006524</name>
</gene>
<accession>A0A9N9PLH2</accession>
<dbReference type="AlphaFoldDB" id="A0A9N9PLH2"/>
<reference evidence="2" key="1">
    <citation type="submission" date="2021-07" db="EMBL/GenBank/DDBJ databases">
        <authorList>
            <person name="Durling M."/>
        </authorList>
    </citation>
    <scope>NUCLEOTIDE SEQUENCE</scope>
</reference>
<feature type="region of interest" description="Disordered" evidence="1">
    <location>
        <begin position="222"/>
        <end position="266"/>
    </location>
</feature>
<keyword evidence="3" id="KW-1185">Reference proteome</keyword>
<comment type="caution">
    <text evidence="2">The sequence shown here is derived from an EMBL/GenBank/DDBJ whole genome shotgun (WGS) entry which is preliminary data.</text>
</comment>
<evidence type="ECO:0000313" key="2">
    <source>
        <dbReference type="EMBL" id="CAG8951126.1"/>
    </source>
</evidence>
<proteinExistence type="predicted"/>
<dbReference type="OrthoDB" id="10295113at2759"/>
<feature type="compositionally biased region" description="Low complexity" evidence="1">
    <location>
        <begin position="232"/>
        <end position="246"/>
    </location>
</feature>
<evidence type="ECO:0000313" key="3">
    <source>
        <dbReference type="Proteomes" id="UP000696280"/>
    </source>
</evidence>
<dbReference type="Proteomes" id="UP000696280">
    <property type="component" value="Unassembled WGS sequence"/>
</dbReference>
<protein>
    <submittedName>
        <fullName evidence="2">Uncharacterized protein</fullName>
    </submittedName>
</protein>
<name>A0A9N9PLH2_9HELO</name>
<dbReference type="EMBL" id="CAJVRL010000039">
    <property type="protein sequence ID" value="CAG8951126.1"/>
    <property type="molecule type" value="Genomic_DNA"/>
</dbReference>
<evidence type="ECO:0000256" key="1">
    <source>
        <dbReference type="SAM" id="MobiDB-lite"/>
    </source>
</evidence>
<organism evidence="2 3">
    <name type="scientific">Hymenoscyphus fraxineus</name>
    <dbReference type="NCBI Taxonomy" id="746836"/>
    <lineage>
        <taxon>Eukaryota</taxon>
        <taxon>Fungi</taxon>
        <taxon>Dikarya</taxon>
        <taxon>Ascomycota</taxon>
        <taxon>Pezizomycotina</taxon>
        <taxon>Leotiomycetes</taxon>
        <taxon>Helotiales</taxon>
        <taxon>Helotiaceae</taxon>
        <taxon>Hymenoscyphus</taxon>
    </lineage>
</organism>